<dbReference type="GO" id="GO:0015074">
    <property type="term" value="P:DNA integration"/>
    <property type="evidence" value="ECO:0007669"/>
    <property type="project" value="UniProtKB-KW"/>
</dbReference>
<accession>A0A9X3CEB2</accession>
<dbReference type="GO" id="GO:0000150">
    <property type="term" value="F:DNA strand exchange activity"/>
    <property type="evidence" value="ECO:0007669"/>
    <property type="project" value="InterPro"/>
</dbReference>
<dbReference type="AlphaFoldDB" id="A0A9X3CEB2"/>
<keyword evidence="2" id="KW-0229">DNA integration</keyword>
<dbReference type="PANTHER" id="PTHR30461:SF26">
    <property type="entry name" value="RESOLVASE HOMOLOG YNEB"/>
    <property type="match status" value="1"/>
</dbReference>
<gene>
    <name evidence="8" type="ORF">MD483_09625</name>
</gene>
<dbReference type="SMART" id="SM00857">
    <property type="entry name" value="Resolvase"/>
    <property type="match status" value="1"/>
</dbReference>
<dbReference type="PROSITE" id="PS00398">
    <property type="entry name" value="RECOMBINASES_2"/>
    <property type="match status" value="1"/>
</dbReference>
<dbReference type="EMBL" id="JAKRRX010000044">
    <property type="protein sequence ID" value="MCW8334081.1"/>
    <property type="molecule type" value="Genomic_DNA"/>
</dbReference>
<feature type="domain" description="Resolvase/invertase-type recombinase catalytic" evidence="7">
    <location>
        <begin position="2"/>
        <end position="138"/>
    </location>
</feature>
<dbReference type="GO" id="GO:0003677">
    <property type="term" value="F:DNA binding"/>
    <property type="evidence" value="ECO:0007669"/>
    <property type="project" value="UniProtKB-KW"/>
</dbReference>
<reference evidence="8" key="1">
    <citation type="submission" date="2022-02" db="EMBL/GenBank/DDBJ databases">
        <title>Vibrio sp. nov., a new bacterium isolated from Bohai sea, China.</title>
        <authorList>
            <person name="Yuan Y."/>
        </authorList>
    </citation>
    <scope>NUCLEOTIDE SEQUENCE</scope>
    <source>
        <strain evidence="8">DBSS07</strain>
    </source>
</reference>
<dbReference type="InterPro" id="IPR006119">
    <property type="entry name" value="Resolv_N"/>
</dbReference>
<proteinExistence type="inferred from homology"/>
<dbReference type="InterPro" id="IPR050639">
    <property type="entry name" value="SSR_resolvase"/>
</dbReference>
<organism evidence="8 9">
    <name type="scientific">Vibrio paucivorans</name>
    <dbReference type="NCBI Taxonomy" id="2829489"/>
    <lineage>
        <taxon>Bacteria</taxon>
        <taxon>Pseudomonadati</taxon>
        <taxon>Pseudomonadota</taxon>
        <taxon>Gammaproteobacteria</taxon>
        <taxon>Vibrionales</taxon>
        <taxon>Vibrionaceae</taxon>
        <taxon>Vibrio</taxon>
    </lineage>
</organism>
<comment type="caution">
    <text evidence="8">The sequence shown here is derived from an EMBL/GenBank/DDBJ whole genome shotgun (WGS) entry which is preliminary data.</text>
</comment>
<evidence type="ECO:0000256" key="2">
    <source>
        <dbReference type="ARBA" id="ARBA00022908"/>
    </source>
</evidence>
<dbReference type="SUPFAM" id="SSF53041">
    <property type="entry name" value="Resolvase-like"/>
    <property type="match status" value="1"/>
</dbReference>
<dbReference type="InterPro" id="IPR006118">
    <property type="entry name" value="Recombinase_CS"/>
</dbReference>
<evidence type="ECO:0000313" key="9">
    <source>
        <dbReference type="Proteomes" id="UP001155586"/>
    </source>
</evidence>
<feature type="region of interest" description="Disordered" evidence="6">
    <location>
        <begin position="129"/>
        <end position="150"/>
    </location>
</feature>
<evidence type="ECO:0000256" key="1">
    <source>
        <dbReference type="ARBA" id="ARBA00009913"/>
    </source>
</evidence>
<comment type="similarity">
    <text evidence="1">Belongs to the site-specific recombinase resolvase family.</text>
</comment>
<evidence type="ECO:0000256" key="6">
    <source>
        <dbReference type="SAM" id="MobiDB-lite"/>
    </source>
</evidence>
<sequence length="183" mass="20057">MSFIGFARVSTQDQNLDAQLDALTEAGCIRVFYGKQSGKSDDNKQKLVELIDYVRDGDTVVVTKLDRLGRSLNIILDAITRIQAKGAEVKTLDGQVDTSADDAMRKAMTQLLGVFAELEHSIIVDRLQSGRERTGKKGGRTPLLSDSQKQDAKLRFKNGDSISGIAKDMNVSRATIMRVVKPA</sequence>
<dbReference type="Pfam" id="PF00239">
    <property type="entry name" value="Resolvase"/>
    <property type="match status" value="1"/>
</dbReference>
<evidence type="ECO:0000256" key="3">
    <source>
        <dbReference type="ARBA" id="ARBA00023125"/>
    </source>
</evidence>
<evidence type="ECO:0000256" key="4">
    <source>
        <dbReference type="ARBA" id="ARBA00023172"/>
    </source>
</evidence>
<keyword evidence="9" id="KW-1185">Reference proteome</keyword>
<protein>
    <submittedName>
        <fullName evidence="8">Recombinase family protein</fullName>
    </submittedName>
</protein>
<dbReference type="Gene3D" id="3.40.50.1390">
    <property type="entry name" value="Resolvase, N-terminal catalytic domain"/>
    <property type="match status" value="1"/>
</dbReference>
<dbReference type="CDD" id="cd00569">
    <property type="entry name" value="HTH_Hin_like"/>
    <property type="match status" value="1"/>
</dbReference>
<evidence type="ECO:0000259" key="7">
    <source>
        <dbReference type="PROSITE" id="PS51736"/>
    </source>
</evidence>
<evidence type="ECO:0000256" key="5">
    <source>
        <dbReference type="PIRSR" id="PIRSR606118-50"/>
    </source>
</evidence>
<dbReference type="InterPro" id="IPR036162">
    <property type="entry name" value="Resolvase-like_N_sf"/>
</dbReference>
<dbReference type="CDD" id="cd03768">
    <property type="entry name" value="SR_ResInv"/>
    <property type="match status" value="1"/>
</dbReference>
<dbReference type="PANTHER" id="PTHR30461">
    <property type="entry name" value="DNA-INVERTASE FROM LAMBDOID PROPHAGE"/>
    <property type="match status" value="1"/>
</dbReference>
<name>A0A9X3CEB2_9VIBR</name>
<keyword evidence="4" id="KW-0233">DNA recombination</keyword>
<dbReference type="RefSeq" id="WP_265687485.1">
    <property type="nucleotide sequence ID" value="NZ_JAKRRX010000044.1"/>
</dbReference>
<dbReference type="PROSITE" id="PS51736">
    <property type="entry name" value="RECOMBINASES_3"/>
    <property type="match status" value="1"/>
</dbReference>
<dbReference type="Proteomes" id="UP001155586">
    <property type="component" value="Unassembled WGS sequence"/>
</dbReference>
<keyword evidence="3" id="KW-0238">DNA-binding</keyword>
<evidence type="ECO:0000313" key="8">
    <source>
        <dbReference type="EMBL" id="MCW8334081.1"/>
    </source>
</evidence>
<feature type="active site" description="O-(5'-phospho-DNA)-serine intermediate" evidence="5">
    <location>
        <position position="10"/>
    </location>
</feature>